<dbReference type="AlphaFoldDB" id="A0A975J230"/>
<evidence type="ECO:0000256" key="1">
    <source>
        <dbReference type="SAM" id="Phobius"/>
    </source>
</evidence>
<dbReference type="Proteomes" id="UP000676169">
    <property type="component" value="Chromosome"/>
</dbReference>
<feature type="transmembrane region" description="Helical" evidence="1">
    <location>
        <begin position="95"/>
        <end position="114"/>
    </location>
</feature>
<feature type="transmembrane region" description="Helical" evidence="1">
    <location>
        <begin position="61"/>
        <end position="83"/>
    </location>
</feature>
<gene>
    <name evidence="2" type="ORF">KBB96_06860</name>
</gene>
<proteinExistence type="predicted"/>
<organism evidence="2 3">
    <name type="scientific">Luteolibacter ambystomatis</name>
    <dbReference type="NCBI Taxonomy" id="2824561"/>
    <lineage>
        <taxon>Bacteria</taxon>
        <taxon>Pseudomonadati</taxon>
        <taxon>Verrucomicrobiota</taxon>
        <taxon>Verrucomicrobiia</taxon>
        <taxon>Verrucomicrobiales</taxon>
        <taxon>Verrucomicrobiaceae</taxon>
        <taxon>Luteolibacter</taxon>
    </lineage>
</organism>
<keyword evidence="1" id="KW-1133">Transmembrane helix</keyword>
<protein>
    <submittedName>
        <fullName evidence="2">Uncharacterized protein</fullName>
    </submittedName>
</protein>
<keyword evidence="1" id="KW-0812">Transmembrane</keyword>
<dbReference type="EMBL" id="CP073100">
    <property type="protein sequence ID" value="QUE52608.1"/>
    <property type="molecule type" value="Genomic_DNA"/>
</dbReference>
<reference evidence="2" key="1">
    <citation type="submission" date="2021-04" db="EMBL/GenBank/DDBJ databases">
        <title>Luteolibacter sp. 32A isolated from the skin of an Anderson's salamander (Ambystoma andersonii).</title>
        <authorList>
            <person name="Spergser J."/>
            <person name="Busse H.-J."/>
        </authorList>
    </citation>
    <scope>NUCLEOTIDE SEQUENCE</scope>
    <source>
        <strain evidence="2">32A</strain>
    </source>
</reference>
<keyword evidence="1" id="KW-0472">Membrane</keyword>
<evidence type="ECO:0000313" key="3">
    <source>
        <dbReference type="Proteomes" id="UP000676169"/>
    </source>
</evidence>
<name>A0A975J230_9BACT</name>
<evidence type="ECO:0000313" key="2">
    <source>
        <dbReference type="EMBL" id="QUE52608.1"/>
    </source>
</evidence>
<dbReference type="RefSeq" id="WP_211633846.1">
    <property type="nucleotide sequence ID" value="NZ_CP073100.1"/>
</dbReference>
<feature type="transmembrane region" description="Helical" evidence="1">
    <location>
        <begin position="20"/>
        <end position="40"/>
    </location>
</feature>
<accession>A0A975J230</accession>
<sequence>MTHHSDPVEKLPRGTVAVPAASIGVMTLVLAVGFQSVGLLDRADTAMLGWIKAAGIEGAPVMLSAWLGWLVALVVAFGLPMAILETPTHWRRTVVWIAAIAVVAAVWPVLAVSAKWWPVTPSLVAVVWSGLCAKIYASRHHMPCEGGDAGRRLKRGHAK</sequence>
<dbReference type="KEGG" id="lamb:KBB96_06860"/>
<keyword evidence="3" id="KW-1185">Reference proteome</keyword>